<keyword evidence="4" id="KW-0175">Coiled coil</keyword>
<dbReference type="Pfam" id="PF04586">
    <property type="entry name" value="Peptidase_S78"/>
    <property type="match status" value="1"/>
</dbReference>
<keyword evidence="7" id="KW-1185">Reference proteome</keyword>
<evidence type="ECO:0000259" key="5">
    <source>
        <dbReference type="Pfam" id="PF04586"/>
    </source>
</evidence>
<evidence type="ECO:0000256" key="3">
    <source>
        <dbReference type="ARBA" id="ARBA00022801"/>
    </source>
</evidence>
<dbReference type="STRING" id="749222.Nitsa_1790"/>
<reference evidence="6 7" key="1">
    <citation type="journal article" date="2011" name="Stand. Genomic Sci.">
        <title>Complete genome sequence of Nitratifractor salsuginis type strain (E9I37-1).</title>
        <authorList>
            <person name="Anderson I."/>
            <person name="Sikorski J."/>
            <person name="Zeytun A."/>
            <person name="Nolan M."/>
            <person name="Lapidus A."/>
            <person name="Lucas S."/>
            <person name="Hammon N."/>
            <person name="Deshpande S."/>
            <person name="Cheng J.F."/>
            <person name="Tapia R."/>
            <person name="Han C."/>
            <person name="Goodwin L."/>
            <person name="Pitluck S."/>
            <person name="Liolios K."/>
            <person name="Pagani I."/>
            <person name="Ivanova N."/>
            <person name="Huntemann M."/>
            <person name="Mavromatis K."/>
            <person name="Ovchinikova G."/>
            <person name="Pati A."/>
            <person name="Chen A."/>
            <person name="Palaniappan K."/>
            <person name="Land M."/>
            <person name="Hauser L."/>
            <person name="Brambilla E.M."/>
            <person name="Ngatchou-Djao O.D."/>
            <person name="Rohde M."/>
            <person name="Tindall B.J."/>
            <person name="Goker M."/>
            <person name="Detter J.C."/>
            <person name="Woyke T."/>
            <person name="Bristow J."/>
            <person name="Eisen J.A."/>
            <person name="Markowitz V."/>
            <person name="Hugenholtz P."/>
            <person name="Klenk H.P."/>
            <person name="Kyrpides N.C."/>
        </authorList>
    </citation>
    <scope>NUCLEOTIDE SEQUENCE [LARGE SCALE GENOMIC DNA]</scope>
    <source>
        <strain evidence="7">DSM 16511 / JCM 12458 / E9I37-1</strain>
    </source>
</reference>
<dbReference type="KEGG" id="nsa:Nitsa_1790"/>
<keyword evidence="3" id="KW-0378">Hydrolase</keyword>
<dbReference type="RefSeq" id="WP_013554720.1">
    <property type="nucleotide sequence ID" value="NC_014935.1"/>
</dbReference>
<dbReference type="GO" id="GO:0008233">
    <property type="term" value="F:peptidase activity"/>
    <property type="evidence" value="ECO:0007669"/>
    <property type="project" value="UniProtKB-KW"/>
</dbReference>
<proteinExistence type="predicted"/>
<dbReference type="InterPro" id="IPR054613">
    <property type="entry name" value="Peptidase_S78_dom"/>
</dbReference>
<feature type="domain" description="Prohead serine protease" evidence="5">
    <location>
        <begin position="92"/>
        <end position="178"/>
    </location>
</feature>
<gene>
    <name evidence="6" type="ordered locus">Nitsa_1790</name>
</gene>
<dbReference type="EMBL" id="CP002452">
    <property type="protein sequence ID" value="ADV47035.1"/>
    <property type="molecule type" value="Genomic_DNA"/>
</dbReference>
<dbReference type="GO" id="GO:0006508">
    <property type="term" value="P:proteolysis"/>
    <property type="evidence" value="ECO:0007669"/>
    <property type="project" value="UniProtKB-KW"/>
</dbReference>
<reference evidence="7" key="2">
    <citation type="submission" date="2011-01" db="EMBL/GenBank/DDBJ databases">
        <title>The complete genome of Nitratifractor salsuginis DSM 16511.</title>
        <authorList>
            <consortium name="US DOE Joint Genome Institute (JGI-PGF)"/>
            <person name="Lucas S."/>
            <person name="Copeland A."/>
            <person name="Lapidus A."/>
            <person name="Bruce D."/>
            <person name="Goodwin L."/>
            <person name="Pitluck S."/>
            <person name="Kyrpides N."/>
            <person name="Mavromatis K."/>
            <person name="Ivanova N."/>
            <person name="Mikhailova N."/>
            <person name="Zeytun A."/>
            <person name="Detter J.C."/>
            <person name="Tapia R."/>
            <person name="Han C."/>
            <person name="Land M."/>
            <person name="Hauser L."/>
            <person name="Markowitz V."/>
            <person name="Cheng J.-F."/>
            <person name="Hugenholtz P."/>
            <person name="Woyke T."/>
            <person name="Wu D."/>
            <person name="Tindall B."/>
            <person name="Schuetze A."/>
            <person name="Brambilla E."/>
            <person name="Klenk H.-P."/>
            <person name="Eisen J.A."/>
        </authorList>
    </citation>
    <scope>NUCLEOTIDE SEQUENCE [LARGE SCALE GENOMIC DNA]</scope>
    <source>
        <strain evidence="7">DSM 16511 / JCM 12458 / E9I37-1</strain>
    </source>
</reference>
<dbReference type="Proteomes" id="UP000008633">
    <property type="component" value="Chromosome"/>
</dbReference>
<evidence type="ECO:0000256" key="1">
    <source>
        <dbReference type="ARBA" id="ARBA00022612"/>
    </source>
</evidence>
<protein>
    <submittedName>
        <fullName evidence="6">Peptidase U35 phage prohead HK97</fullName>
    </submittedName>
</protein>
<dbReference type="eggNOG" id="COG3087">
    <property type="taxonomic scope" value="Bacteria"/>
</dbReference>
<evidence type="ECO:0000256" key="2">
    <source>
        <dbReference type="ARBA" id="ARBA00022670"/>
    </source>
</evidence>
<dbReference type="Pfam" id="PF25209">
    <property type="entry name" value="Phage_capsid_4"/>
    <property type="match status" value="1"/>
</dbReference>
<evidence type="ECO:0000313" key="7">
    <source>
        <dbReference type="Proteomes" id="UP000008633"/>
    </source>
</evidence>
<accession>E6X1P4</accession>
<evidence type="ECO:0000313" key="6">
    <source>
        <dbReference type="EMBL" id="ADV47035.1"/>
    </source>
</evidence>
<keyword evidence="1" id="KW-1188">Viral release from host cell</keyword>
<dbReference type="HOGENOM" id="CLU_024622_2_0_7"/>
<keyword evidence="2" id="KW-0645">Protease</keyword>
<dbReference type="OrthoDB" id="5354218at2"/>
<name>E6X1P4_NITSE</name>
<sequence>MPRRIDKKKLTEKAMERRAGFDASLIDVENRTIPFILISRDNAGERVDWWSGETYIEQLDPNGANTERLKTFFKDHNRSVDSAIGKVQNVRVENGELKADVVFGPSPEAEAVFEKYRDGILTDVSIGYRVNTVTLEERKDEPDIVTITDFDILELSAVGVGFDQGATVGRQLNTQGENMTKEQIERLRDLEAMKERNEELERELQSLRALAAKSEEGDDQIRAELDEMKRREAIRDIATKFAADQETLERFLSDKTKTANDLSMHLLEQRSAQQPRVHAGRNSDQRHDDMVRAMADGLLMRHGVTPKDAHKDAEMFRGMSVQNMVRQISGLGLTASEQDLVRAMTTSDFPKILANVQNKVVQESFESAPVTFREWTQAVEFRDFKPRTEVRKGSFGADFKRVKELGRTQYVEKGETGLTWGIESFGARFAFTRELLINDDLSIFIDDLRDMVEQVAVFQNRRVYQMLEGTGEYKDYTMEDGKPIFDAAHNNYDASGAAPSVSTISAARTRMMRQKDFDGRQLRILPKFVIVPPELETATYQLLNSTANPEANNSGTVNPVRNLYTPITDMELSNPDAWYMAAARKTIKVGYLQGSNQRPIVEEVGRSPIDGIEYQLVFDFGLVAEDFRGLYKNAGTSTK</sequence>
<dbReference type="AlphaFoldDB" id="E6X1P4"/>
<feature type="coiled-coil region" evidence="4">
    <location>
        <begin position="183"/>
        <end position="217"/>
    </location>
</feature>
<organism evidence="6 7">
    <name type="scientific">Nitratifractor salsuginis (strain DSM 16511 / JCM 12458 / E9I37-1)</name>
    <dbReference type="NCBI Taxonomy" id="749222"/>
    <lineage>
        <taxon>Bacteria</taxon>
        <taxon>Pseudomonadati</taxon>
        <taxon>Campylobacterota</taxon>
        <taxon>Epsilonproteobacteria</taxon>
        <taxon>Campylobacterales</taxon>
        <taxon>Sulfurovaceae</taxon>
        <taxon>Nitratifractor</taxon>
    </lineage>
</organism>
<evidence type="ECO:0000256" key="4">
    <source>
        <dbReference type="SAM" id="Coils"/>
    </source>
</evidence>